<dbReference type="AlphaFoldDB" id="A0A0K2UDX3"/>
<sequence>MVTEFQKIRNPEKYFSMFERSTHFDDMGRGIMKKYHLK</sequence>
<proteinExistence type="predicted"/>
<reference evidence="1" key="1">
    <citation type="submission" date="2014-05" db="EMBL/GenBank/DDBJ databases">
        <authorList>
            <person name="Chronopoulou M."/>
        </authorList>
    </citation>
    <scope>NUCLEOTIDE SEQUENCE</scope>
    <source>
        <tissue evidence="1">Whole organism</tissue>
    </source>
</reference>
<dbReference type="EMBL" id="HACA01018801">
    <property type="protein sequence ID" value="CDW36162.1"/>
    <property type="molecule type" value="Transcribed_RNA"/>
</dbReference>
<protein>
    <submittedName>
        <fullName evidence="1">Uncharacterized protein</fullName>
    </submittedName>
</protein>
<evidence type="ECO:0000313" key="1">
    <source>
        <dbReference type="EMBL" id="CDW36162.1"/>
    </source>
</evidence>
<accession>A0A0K2UDX3</accession>
<organism evidence="1">
    <name type="scientific">Lepeophtheirus salmonis</name>
    <name type="common">Salmon louse</name>
    <name type="synonym">Caligus salmonis</name>
    <dbReference type="NCBI Taxonomy" id="72036"/>
    <lineage>
        <taxon>Eukaryota</taxon>
        <taxon>Metazoa</taxon>
        <taxon>Ecdysozoa</taxon>
        <taxon>Arthropoda</taxon>
        <taxon>Crustacea</taxon>
        <taxon>Multicrustacea</taxon>
        <taxon>Hexanauplia</taxon>
        <taxon>Copepoda</taxon>
        <taxon>Siphonostomatoida</taxon>
        <taxon>Caligidae</taxon>
        <taxon>Lepeophtheirus</taxon>
    </lineage>
</organism>
<name>A0A0K2UDX3_LEPSM</name>